<organism evidence="4 5">
    <name type="scientific">Dictyobacter arantiisoli</name>
    <dbReference type="NCBI Taxonomy" id="2014874"/>
    <lineage>
        <taxon>Bacteria</taxon>
        <taxon>Bacillati</taxon>
        <taxon>Chloroflexota</taxon>
        <taxon>Ktedonobacteria</taxon>
        <taxon>Ktedonobacterales</taxon>
        <taxon>Dictyobacteraceae</taxon>
        <taxon>Dictyobacter</taxon>
    </lineage>
</organism>
<evidence type="ECO:0000256" key="1">
    <source>
        <dbReference type="SAM" id="MobiDB-lite"/>
    </source>
</evidence>
<feature type="region of interest" description="Disordered" evidence="1">
    <location>
        <begin position="38"/>
        <end position="57"/>
    </location>
</feature>
<proteinExistence type="predicted"/>
<dbReference type="Proteomes" id="UP000322530">
    <property type="component" value="Unassembled WGS sequence"/>
</dbReference>
<evidence type="ECO:0000313" key="5">
    <source>
        <dbReference type="Proteomes" id="UP000322530"/>
    </source>
</evidence>
<reference evidence="4 5" key="1">
    <citation type="submission" date="2019-01" db="EMBL/GenBank/DDBJ databases">
        <title>Draft genome sequence of Dictyobacter sp. Uno17.</title>
        <authorList>
            <person name="Wang C.M."/>
            <person name="Zheng Y."/>
            <person name="Sakai Y."/>
            <person name="Abe K."/>
            <person name="Yokota A."/>
            <person name="Yabe S."/>
        </authorList>
    </citation>
    <scope>NUCLEOTIDE SEQUENCE [LARGE SCALE GENOMIC DNA]</scope>
    <source>
        <strain evidence="4 5">Uno17</strain>
    </source>
</reference>
<dbReference type="EMBL" id="BIXY01000041">
    <property type="protein sequence ID" value="GCF09332.1"/>
    <property type="molecule type" value="Genomic_DNA"/>
</dbReference>
<dbReference type="NCBIfam" id="NF012200">
    <property type="entry name" value="choice_anch_D"/>
    <property type="match status" value="1"/>
</dbReference>
<accession>A0A5A5TD00</accession>
<dbReference type="Pfam" id="PF19190">
    <property type="entry name" value="BACON_2"/>
    <property type="match status" value="4"/>
</dbReference>
<protein>
    <recommendedName>
        <fullName evidence="3">BACON domain-containing protein</fullName>
    </recommendedName>
</protein>
<keyword evidence="2" id="KW-0812">Transmembrane</keyword>
<feature type="domain" description="BACON" evidence="3">
    <location>
        <begin position="576"/>
        <end position="672"/>
    </location>
</feature>
<dbReference type="PANTHER" id="PTHR46127:SF1">
    <property type="entry name" value="CILIA- AND FLAGELLA-ASSOCIATED PROTEIN 65"/>
    <property type="match status" value="1"/>
</dbReference>
<dbReference type="InterPro" id="IPR024361">
    <property type="entry name" value="BACON"/>
</dbReference>
<dbReference type="PANTHER" id="PTHR46127">
    <property type="entry name" value="CILIA- AND FLAGELLA-ASSOCIATED PROTEIN 65"/>
    <property type="match status" value="1"/>
</dbReference>
<dbReference type="OrthoDB" id="137036at2"/>
<keyword evidence="2" id="KW-1133">Transmembrane helix</keyword>
<gene>
    <name evidence="4" type="ORF">KDI_28960</name>
</gene>
<dbReference type="Gene3D" id="2.60.40.10">
    <property type="entry name" value="Immunoglobulins"/>
    <property type="match status" value="4"/>
</dbReference>
<sequence length="695" mass="72885">MNTRRCVYCQAIQRADAQICYYCGRELAEKARPDALSSASSHRAGHTFGLHPEDQPYQSSMMLAQRSPTEEKEQLLRIQQDPNYIVFPPTEELKAQREALRERERALAHQPQPRWRPHFALSPRAVSSLLTLSCIFMLLAASLIAFALVGKRPTSATAVIQVSPDKVRVNDVFTLTGRGFVLHDQLSFYRDNQLLVRNEQGKPVVAWTDAQGKFSVQIPVSADWQVGSHLIHAVDSTHEVDAVTRLTVLTASLLSPSLQISQTVCSFPGAAPGIVSSQSVTLANAGGGQVSWKVSSDQSWLAVTPAQGSFSGSQNVMVSVDRGTLSSHSYAGHLIFTQAGGDGPTVILPVTMSVTPGPASLAVSTTALTYTASNSQDPNDQFITIHNNGQQSGVWSSSISSGDSTNWLSLSPDHDTLAAGGSETVIVSAHSTHLAVGSYQSTIHFDGAMHGLVNVSMSVSKPGNLVASVATLNFSMVAGKVPTGQNITLQNTGGAMVNWNAMASTIDQRKWLQVTPAQGSLAAGEQLTATVTIIDQNLPPGSYQGTISFLTSSGIKQQIAISLLVAAAPISSNPVLNVKPTALNFTFSAGTQPASQTLVLTNAGNTPLQWAIAVNGSNASWVTISSLQGTLAAGQSATLTVSVQIPAQSTGAGFAATLAVSGGIPGSTTLHQNVPISLTATGAVPTGTPHAANTA</sequence>
<feature type="domain" description="BACON" evidence="3">
    <location>
        <begin position="361"/>
        <end position="455"/>
    </location>
</feature>
<evidence type="ECO:0000259" key="3">
    <source>
        <dbReference type="Pfam" id="PF19190"/>
    </source>
</evidence>
<dbReference type="InterPro" id="IPR013783">
    <property type="entry name" value="Ig-like_fold"/>
</dbReference>
<feature type="transmembrane region" description="Helical" evidence="2">
    <location>
        <begin position="125"/>
        <end position="149"/>
    </location>
</feature>
<evidence type="ECO:0000256" key="2">
    <source>
        <dbReference type="SAM" id="Phobius"/>
    </source>
</evidence>
<name>A0A5A5TD00_9CHLR</name>
<feature type="domain" description="BACON" evidence="3">
    <location>
        <begin position="258"/>
        <end position="340"/>
    </location>
</feature>
<dbReference type="InterPro" id="IPR052614">
    <property type="entry name" value="CFAP65"/>
</dbReference>
<evidence type="ECO:0000313" key="4">
    <source>
        <dbReference type="EMBL" id="GCF09332.1"/>
    </source>
</evidence>
<comment type="caution">
    <text evidence="4">The sequence shown here is derived from an EMBL/GenBank/DDBJ whole genome shotgun (WGS) entry which is preliminary data.</text>
</comment>
<keyword evidence="5" id="KW-1185">Reference proteome</keyword>
<dbReference type="RefSeq" id="WP_149402275.1">
    <property type="nucleotide sequence ID" value="NZ_BIXY01000041.1"/>
</dbReference>
<dbReference type="AlphaFoldDB" id="A0A5A5TD00"/>
<feature type="domain" description="BACON" evidence="3">
    <location>
        <begin position="485"/>
        <end position="549"/>
    </location>
</feature>
<keyword evidence="2" id="KW-0472">Membrane</keyword>